<sequence length="115" mass="13033">MYSPVLPIMGKLRWHKHTEELAWAIRWTNPIMVELAKEARRKSLLDGARAFASEGKHQLHGSLIESLLLLLVKSLVKSLKRHMQQQEAGKMKIEGKRKKAGLVWAAAAKVNCNII</sequence>
<evidence type="ECO:0000313" key="1">
    <source>
        <dbReference type="EMBL" id="KAJ6973344.1"/>
    </source>
</evidence>
<dbReference type="Proteomes" id="UP001164929">
    <property type="component" value="Chromosome 14"/>
</dbReference>
<keyword evidence="2" id="KW-1185">Reference proteome</keyword>
<dbReference type="EMBL" id="JAQIZT010000014">
    <property type="protein sequence ID" value="KAJ6973344.1"/>
    <property type="molecule type" value="Genomic_DNA"/>
</dbReference>
<dbReference type="AlphaFoldDB" id="A0AAD6PZB3"/>
<comment type="caution">
    <text evidence="1">The sequence shown here is derived from an EMBL/GenBank/DDBJ whole genome shotgun (WGS) entry which is preliminary data.</text>
</comment>
<reference evidence="1" key="1">
    <citation type="journal article" date="2023" name="Mol. Ecol. Resour.">
        <title>Chromosome-level genome assembly of a triploid poplar Populus alba 'Berolinensis'.</title>
        <authorList>
            <person name="Chen S."/>
            <person name="Yu Y."/>
            <person name="Wang X."/>
            <person name="Wang S."/>
            <person name="Zhang T."/>
            <person name="Zhou Y."/>
            <person name="He R."/>
            <person name="Meng N."/>
            <person name="Wang Y."/>
            <person name="Liu W."/>
            <person name="Liu Z."/>
            <person name="Liu J."/>
            <person name="Guo Q."/>
            <person name="Huang H."/>
            <person name="Sederoff R.R."/>
            <person name="Wang G."/>
            <person name="Qu G."/>
            <person name="Chen S."/>
        </authorList>
    </citation>
    <scope>NUCLEOTIDE SEQUENCE</scope>
    <source>
        <strain evidence="1">SC-2020</strain>
    </source>
</reference>
<organism evidence="1 2">
    <name type="scientific">Populus alba x Populus x berolinensis</name>
    <dbReference type="NCBI Taxonomy" id="444605"/>
    <lineage>
        <taxon>Eukaryota</taxon>
        <taxon>Viridiplantae</taxon>
        <taxon>Streptophyta</taxon>
        <taxon>Embryophyta</taxon>
        <taxon>Tracheophyta</taxon>
        <taxon>Spermatophyta</taxon>
        <taxon>Magnoliopsida</taxon>
        <taxon>eudicotyledons</taxon>
        <taxon>Gunneridae</taxon>
        <taxon>Pentapetalae</taxon>
        <taxon>rosids</taxon>
        <taxon>fabids</taxon>
        <taxon>Malpighiales</taxon>
        <taxon>Salicaceae</taxon>
        <taxon>Saliceae</taxon>
        <taxon>Populus</taxon>
    </lineage>
</organism>
<protein>
    <submittedName>
        <fullName evidence="1">Uncharacterized protein</fullName>
    </submittedName>
</protein>
<evidence type="ECO:0000313" key="2">
    <source>
        <dbReference type="Proteomes" id="UP001164929"/>
    </source>
</evidence>
<accession>A0AAD6PZB3</accession>
<name>A0AAD6PZB3_9ROSI</name>
<gene>
    <name evidence="1" type="ORF">NC653_033623</name>
</gene>
<proteinExistence type="predicted"/>